<dbReference type="Pfam" id="PF04628">
    <property type="entry name" value="Sedlin_N"/>
    <property type="match status" value="1"/>
</dbReference>
<sequence length="162" mass="18628">MNMNIDVNCIANFSTTHPDLKYHYIAHTSIDVIEEREHLRILLARFPFVFTDQPNDALFKFYIVTQIKTPDVYLGLLYAMEDLAVYGYMTNTRVKFIIVVSVPDAVIKDADMKNLFRRVHTAYIMQVCNPFYNSDSHKPIESRQFSRVIDIIGKTAGGKVTG</sequence>
<dbReference type="InterPro" id="IPR006722">
    <property type="entry name" value="Sedlin"/>
</dbReference>
<feature type="non-terminal residue" evidence="3">
    <location>
        <position position="162"/>
    </location>
</feature>
<dbReference type="GO" id="GO:0006888">
    <property type="term" value="P:endoplasmic reticulum to Golgi vesicle-mediated transport"/>
    <property type="evidence" value="ECO:0007669"/>
    <property type="project" value="InterPro"/>
</dbReference>
<dbReference type="AlphaFoldDB" id="A0A433D0D9"/>
<name>A0A433D0D9_9FUNG</name>
<evidence type="ECO:0000256" key="2">
    <source>
        <dbReference type="ARBA" id="ARBA00024408"/>
    </source>
</evidence>
<protein>
    <recommendedName>
        <fullName evidence="2">Trafficking protein particle complex subunit 2-like protein</fullName>
    </recommendedName>
</protein>
<comment type="similarity">
    <text evidence="1">Belongs to the TRAPP small subunits family. Sedlin subfamily.</text>
</comment>
<dbReference type="OrthoDB" id="18320at2759"/>
<comment type="caution">
    <text evidence="3">The sequence shown here is derived from an EMBL/GenBank/DDBJ whole genome shotgun (WGS) entry which is preliminary data.</text>
</comment>
<accession>A0A433D0D9</accession>
<evidence type="ECO:0000313" key="3">
    <source>
        <dbReference type="EMBL" id="RUP44304.1"/>
    </source>
</evidence>
<dbReference type="CDD" id="cd14854">
    <property type="entry name" value="TRAPPC2L"/>
    <property type="match status" value="1"/>
</dbReference>
<evidence type="ECO:0000256" key="1">
    <source>
        <dbReference type="ARBA" id="ARBA00006626"/>
    </source>
</evidence>
<gene>
    <name evidence="3" type="ORF">BC936DRAFT_149657</name>
</gene>
<proteinExistence type="inferred from homology"/>
<dbReference type="PANTHER" id="PTHR12403">
    <property type="entry name" value="TRAFFICKING PROTEIN PARTICLE COMPLEX SUBUNIT 2"/>
    <property type="match status" value="1"/>
</dbReference>
<keyword evidence="4" id="KW-1185">Reference proteome</keyword>
<evidence type="ECO:0000313" key="4">
    <source>
        <dbReference type="Proteomes" id="UP000268093"/>
    </source>
</evidence>
<dbReference type="SUPFAM" id="SSF64356">
    <property type="entry name" value="SNARE-like"/>
    <property type="match status" value="1"/>
</dbReference>
<dbReference type="EMBL" id="RBNI01009169">
    <property type="protein sequence ID" value="RUP44304.1"/>
    <property type="molecule type" value="Genomic_DNA"/>
</dbReference>
<dbReference type="InterPro" id="IPR044760">
    <property type="entry name" value="TRAPPC2L"/>
</dbReference>
<dbReference type="InterPro" id="IPR011012">
    <property type="entry name" value="Longin-like_dom_sf"/>
</dbReference>
<dbReference type="Gene3D" id="3.30.450.70">
    <property type="match status" value="1"/>
</dbReference>
<dbReference type="Proteomes" id="UP000268093">
    <property type="component" value="Unassembled WGS sequence"/>
</dbReference>
<reference evidence="3 4" key="1">
    <citation type="journal article" date="2018" name="New Phytol.">
        <title>Phylogenomics of Endogonaceae and evolution of mycorrhizas within Mucoromycota.</title>
        <authorList>
            <person name="Chang Y."/>
            <person name="Desiro A."/>
            <person name="Na H."/>
            <person name="Sandor L."/>
            <person name="Lipzen A."/>
            <person name="Clum A."/>
            <person name="Barry K."/>
            <person name="Grigoriev I.V."/>
            <person name="Martin F.M."/>
            <person name="Stajich J.E."/>
            <person name="Smith M.E."/>
            <person name="Bonito G."/>
            <person name="Spatafora J.W."/>
        </authorList>
    </citation>
    <scope>NUCLEOTIDE SEQUENCE [LARGE SCALE GENOMIC DNA]</scope>
    <source>
        <strain evidence="3 4">GMNB39</strain>
    </source>
</reference>
<organism evidence="3 4">
    <name type="scientific">Jimgerdemannia flammicorona</name>
    <dbReference type="NCBI Taxonomy" id="994334"/>
    <lineage>
        <taxon>Eukaryota</taxon>
        <taxon>Fungi</taxon>
        <taxon>Fungi incertae sedis</taxon>
        <taxon>Mucoromycota</taxon>
        <taxon>Mucoromycotina</taxon>
        <taxon>Endogonomycetes</taxon>
        <taxon>Endogonales</taxon>
        <taxon>Endogonaceae</taxon>
        <taxon>Jimgerdemannia</taxon>
    </lineage>
</organism>
<dbReference type="GO" id="GO:0005737">
    <property type="term" value="C:cytoplasm"/>
    <property type="evidence" value="ECO:0007669"/>
    <property type="project" value="GOC"/>
</dbReference>